<dbReference type="SMART" id="SM00822">
    <property type="entry name" value="PKS_KR"/>
    <property type="match status" value="1"/>
</dbReference>
<organism evidence="7 8">
    <name type="scientific">Marinobacter zhanjiangensis</name>
    <dbReference type="NCBI Taxonomy" id="578215"/>
    <lineage>
        <taxon>Bacteria</taxon>
        <taxon>Pseudomonadati</taxon>
        <taxon>Pseudomonadota</taxon>
        <taxon>Gammaproteobacteria</taxon>
        <taxon>Pseudomonadales</taxon>
        <taxon>Marinobacteraceae</taxon>
        <taxon>Marinobacter</taxon>
    </lineage>
</organism>
<reference evidence="8" key="1">
    <citation type="journal article" date="2019" name="Int. J. Syst. Evol. Microbiol.">
        <title>The Global Catalogue of Microorganisms (GCM) 10K type strain sequencing project: providing services to taxonomists for standard genome sequencing and annotation.</title>
        <authorList>
            <consortium name="The Broad Institute Genomics Platform"/>
            <consortium name="The Broad Institute Genome Sequencing Center for Infectious Disease"/>
            <person name="Wu L."/>
            <person name="Ma J."/>
        </authorList>
    </citation>
    <scope>NUCLEOTIDE SEQUENCE [LARGE SCALE GENOMIC DNA]</scope>
    <source>
        <strain evidence="8">KCTC 22280</strain>
    </source>
</reference>
<dbReference type="PRINTS" id="PR00081">
    <property type="entry name" value="GDHRDH"/>
</dbReference>
<evidence type="ECO:0000256" key="2">
    <source>
        <dbReference type="ARBA" id="ARBA00023002"/>
    </source>
</evidence>
<dbReference type="PRINTS" id="PR00080">
    <property type="entry name" value="SDRFAMILY"/>
</dbReference>
<dbReference type="Proteomes" id="UP000601597">
    <property type="component" value="Unassembled WGS sequence"/>
</dbReference>
<dbReference type="EMBL" id="BMXV01000004">
    <property type="protein sequence ID" value="GGY72724.1"/>
    <property type="molecule type" value="Genomic_DNA"/>
</dbReference>
<dbReference type="InterPro" id="IPR057326">
    <property type="entry name" value="KR_dom"/>
</dbReference>
<protein>
    <submittedName>
        <fullName evidence="7">Oxidoreductase</fullName>
    </submittedName>
</protein>
<keyword evidence="3" id="KW-0520">NAD</keyword>
<dbReference type="PANTHER" id="PTHR43180">
    <property type="entry name" value="3-OXOACYL-(ACYL-CARRIER-PROTEIN) REDUCTASE (AFU_ORTHOLOGUE AFUA_6G11210)"/>
    <property type="match status" value="1"/>
</dbReference>
<dbReference type="PANTHER" id="PTHR43180:SF28">
    <property type="entry name" value="NAD(P)-BINDING ROSSMANN-FOLD SUPERFAMILY PROTEIN"/>
    <property type="match status" value="1"/>
</dbReference>
<dbReference type="SUPFAM" id="SSF51735">
    <property type="entry name" value="NAD(P)-binding Rossmann-fold domains"/>
    <property type="match status" value="1"/>
</dbReference>
<dbReference type="NCBIfam" id="NF005559">
    <property type="entry name" value="PRK07231.1"/>
    <property type="match status" value="1"/>
</dbReference>
<dbReference type="InterPro" id="IPR020904">
    <property type="entry name" value="Sc_DH/Rdtase_CS"/>
</dbReference>
<comment type="similarity">
    <text evidence="1">Belongs to the short-chain dehydrogenases/reductases (SDR) family.</text>
</comment>
<keyword evidence="4" id="KW-0443">Lipid metabolism</keyword>
<proteinExistence type="inferred from homology"/>
<name>A0ABQ3B2L6_9GAMM</name>
<evidence type="ECO:0000313" key="8">
    <source>
        <dbReference type="Proteomes" id="UP000601597"/>
    </source>
</evidence>
<dbReference type="InterPro" id="IPR002347">
    <property type="entry name" value="SDR_fam"/>
</dbReference>
<evidence type="ECO:0000259" key="6">
    <source>
        <dbReference type="SMART" id="SM00822"/>
    </source>
</evidence>
<evidence type="ECO:0000256" key="3">
    <source>
        <dbReference type="ARBA" id="ARBA00023027"/>
    </source>
</evidence>
<dbReference type="Gene3D" id="3.40.50.720">
    <property type="entry name" value="NAD(P)-binding Rossmann-like Domain"/>
    <property type="match status" value="1"/>
</dbReference>
<evidence type="ECO:0000256" key="1">
    <source>
        <dbReference type="ARBA" id="ARBA00006484"/>
    </source>
</evidence>
<evidence type="ECO:0000313" key="7">
    <source>
        <dbReference type="EMBL" id="GGY72724.1"/>
    </source>
</evidence>
<sequence>MPVYGPGLCFTNNHNGSKTMSDRLNGKIAIITGGTSGIGEATARRFVEEGATVIIAGRSVDKGEKLAADLGSNAVFQQADVMNEADIAALVDGAVEKFGRLDCLFNNAGAGDRTTLDSVTEDEFGHIMRLLTGSVVFGIKHAARVMREQGSGCIINNSSIAAHRLGQGGYLYSGAKAAVSHLTRLAGVELGADGIRVNAISPGAVATPIFWGGSERANTLSEEENQAKLEKLEKNLAKATPLPRAGLALDIANAAVFLASDEGSFINSHDLVVDGGRISMFNEKSG</sequence>
<dbReference type="PROSITE" id="PS00061">
    <property type="entry name" value="ADH_SHORT"/>
    <property type="match status" value="1"/>
</dbReference>
<evidence type="ECO:0000256" key="5">
    <source>
        <dbReference type="ARBA" id="ARBA00023221"/>
    </source>
</evidence>
<gene>
    <name evidence="7" type="ORF">GCM10007071_19760</name>
</gene>
<accession>A0ABQ3B2L6</accession>
<comment type="caution">
    <text evidence="7">The sequence shown here is derived from an EMBL/GenBank/DDBJ whole genome shotgun (WGS) entry which is preliminary data.</text>
</comment>
<keyword evidence="5" id="KW-0753">Steroid metabolism</keyword>
<evidence type="ECO:0000256" key="4">
    <source>
        <dbReference type="ARBA" id="ARBA00023098"/>
    </source>
</evidence>
<dbReference type="Pfam" id="PF13561">
    <property type="entry name" value="adh_short_C2"/>
    <property type="match status" value="1"/>
</dbReference>
<keyword evidence="8" id="KW-1185">Reference proteome</keyword>
<feature type="domain" description="Ketoreductase" evidence="6">
    <location>
        <begin position="27"/>
        <end position="203"/>
    </location>
</feature>
<dbReference type="InterPro" id="IPR036291">
    <property type="entry name" value="NAD(P)-bd_dom_sf"/>
</dbReference>
<keyword evidence="2" id="KW-0560">Oxidoreductase</keyword>